<dbReference type="SUPFAM" id="SSF51182">
    <property type="entry name" value="RmlC-like cupins"/>
    <property type="match status" value="1"/>
</dbReference>
<dbReference type="EMBL" id="CASHTH010003597">
    <property type="protein sequence ID" value="CAI8046973.1"/>
    <property type="molecule type" value="Genomic_DNA"/>
</dbReference>
<evidence type="ECO:0000313" key="1">
    <source>
        <dbReference type="EMBL" id="CAI8046973.1"/>
    </source>
</evidence>
<dbReference type="Proteomes" id="UP001174909">
    <property type="component" value="Unassembled WGS sequence"/>
</dbReference>
<dbReference type="InterPro" id="IPR011051">
    <property type="entry name" value="RmlC_Cupin_sf"/>
</dbReference>
<comment type="caution">
    <text evidence="1">The sequence shown here is derived from an EMBL/GenBank/DDBJ whole genome shotgun (WGS) entry which is preliminary data.</text>
</comment>
<protein>
    <recommendedName>
        <fullName evidence="3">Cupin domain-containing protein</fullName>
    </recommendedName>
</protein>
<dbReference type="InterPro" id="IPR014710">
    <property type="entry name" value="RmlC-like_jellyroll"/>
</dbReference>
<name>A0AA35X6A4_GEOBA</name>
<proteinExistence type="predicted"/>
<keyword evidence="2" id="KW-1185">Reference proteome</keyword>
<evidence type="ECO:0008006" key="3">
    <source>
        <dbReference type="Google" id="ProtNLM"/>
    </source>
</evidence>
<dbReference type="Gene3D" id="2.60.120.10">
    <property type="entry name" value="Jelly Rolls"/>
    <property type="match status" value="1"/>
</dbReference>
<organism evidence="1 2">
    <name type="scientific">Geodia barretti</name>
    <name type="common">Barrett's horny sponge</name>
    <dbReference type="NCBI Taxonomy" id="519541"/>
    <lineage>
        <taxon>Eukaryota</taxon>
        <taxon>Metazoa</taxon>
        <taxon>Porifera</taxon>
        <taxon>Demospongiae</taxon>
        <taxon>Heteroscleromorpha</taxon>
        <taxon>Tetractinellida</taxon>
        <taxon>Astrophorina</taxon>
        <taxon>Geodiidae</taxon>
        <taxon>Geodia</taxon>
    </lineage>
</organism>
<accession>A0AA35X6A4</accession>
<dbReference type="AlphaFoldDB" id="A0AA35X6A4"/>
<gene>
    <name evidence="1" type="ORF">GBAR_LOCUS25968</name>
</gene>
<evidence type="ECO:0000313" key="2">
    <source>
        <dbReference type="Proteomes" id="UP001174909"/>
    </source>
</evidence>
<reference evidence="1" key="1">
    <citation type="submission" date="2023-03" db="EMBL/GenBank/DDBJ databases">
        <authorList>
            <person name="Steffen K."/>
            <person name="Cardenas P."/>
        </authorList>
    </citation>
    <scope>NUCLEOTIDE SEQUENCE</scope>
</reference>
<sequence>MQVVRIYTGDDGESHFEELDLPFEAVANAERTAAQNASSVTFSRTQPGNFSDWHTAPRRQYVITLEGQMEVGLGDGTKRIFNSGDVLLADDLTGRGHTTAVHGDKPRVSIAVPIID</sequence>